<comment type="caution">
    <text evidence="1">The sequence shown here is derived from an EMBL/GenBank/DDBJ whole genome shotgun (WGS) entry which is preliminary data.</text>
</comment>
<reference evidence="1 2" key="1">
    <citation type="journal article" date="2018" name="Sci. Rep.">
        <title>Genomic signatures of local adaptation to the degree of environmental predictability in rotifers.</title>
        <authorList>
            <person name="Franch-Gras L."/>
            <person name="Hahn C."/>
            <person name="Garcia-Roger E.M."/>
            <person name="Carmona M.J."/>
            <person name="Serra M."/>
            <person name="Gomez A."/>
        </authorList>
    </citation>
    <scope>NUCLEOTIDE SEQUENCE [LARGE SCALE GENOMIC DNA]</scope>
    <source>
        <strain evidence="1">HYR1</strain>
    </source>
</reference>
<proteinExistence type="predicted"/>
<evidence type="ECO:0000313" key="2">
    <source>
        <dbReference type="Proteomes" id="UP000276133"/>
    </source>
</evidence>
<gene>
    <name evidence="1" type="ORF">BpHYR1_045769</name>
</gene>
<sequence length="60" mass="6862">MFEANFISSTNIAPYPLNLKILLKWTAFKISFVITTLCNFKNCISYQGLQNSANLAKIRF</sequence>
<dbReference type="EMBL" id="REGN01003643">
    <property type="protein sequence ID" value="RNA21566.1"/>
    <property type="molecule type" value="Genomic_DNA"/>
</dbReference>
<dbReference type="AlphaFoldDB" id="A0A3M7RDG0"/>
<accession>A0A3M7RDG0</accession>
<organism evidence="1 2">
    <name type="scientific">Brachionus plicatilis</name>
    <name type="common">Marine rotifer</name>
    <name type="synonym">Brachionus muelleri</name>
    <dbReference type="NCBI Taxonomy" id="10195"/>
    <lineage>
        <taxon>Eukaryota</taxon>
        <taxon>Metazoa</taxon>
        <taxon>Spiralia</taxon>
        <taxon>Gnathifera</taxon>
        <taxon>Rotifera</taxon>
        <taxon>Eurotatoria</taxon>
        <taxon>Monogononta</taxon>
        <taxon>Pseudotrocha</taxon>
        <taxon>Ploima</taxon>
        <taxon>Brachionidae</taxon>
        <taxon>Brachionus</taxon>
    </lineage>
</organism>
<name>A0A3M7RDG0_BRAPC</name>
<dbReference type="Proteomes" id="UP000276133">
    <property type="component" value="Unassembled WGS sequence"/>
</dbReference>
<keyword evidence="2" id="KW-1185">Reference proteome</keyword>
<evidence type="ECO:0000313" key="1">
    <source>
        <dbReference type="EMBL" id="RNA21566.1"/>
    </source>
</evidence>
<protein>
    <submittedName>
        <fullName evidence="1">Uncharacterized protein</fullName>
    </submittedName>
</protein>